<dbReference type="SUPFAM" id="SSF51695">
    <property type="entry name" value="PLC-like phosphodiesterases"/>
    <property type="match status" value="1"/>
</dbReference>
<proteinExistence type="predicted"/>
<dbReference type="AlphaFoldDB" id="A0A0G4MKN1"/>
<dbReference type="PROSITE" id="PS50008">
    <property type="entry name" value="PIPLC_Y_DOMAIN"/>
    <property type="match status" value="1"/>
</dbReference>
<reference evidence="5" key="1">
    <citation type="submission" date="2015-05" db="EMBL/GenBank/DDBJ databases">
        <authorList>
            <person name="Fogelqvist Johan"/>
        </authorList>
    </citation>
    <scope>NUCLEOTIDE SEQUENCE [LARGE SCALE GENOMIC DNA]</scope>
</reference>
<dbReference type="EMBL" id="CVQI01026891">
    <property type="protein sequence ID" value="CRK34645.1"/>
    <property type="molecule type" value="Genomic_DNA"/>
</dbReference>
<gene>
    <name evidence="4" type="ORF">BN1723_014890</name>
</gene>
<keyword evidence="1" id="KW-0378">Hydrolase</keyword>
<dbReference type="InterPro" id="IPR001711">
    <property type="entry name" value="PLipase_C_Pinositol-sp_Y"/>
</dbReference>
<evidence type="ECO:0000313" key="4">
    <source>
        <dbReference type="EMBL" id="CRK34645.1"/>
    </source>
</evidence>
<dbReference type="PRINTS" id="PR00390">
    <property type="entry name" value="PHPHLIPASEC"/>
</dbReference>
<name>A0A0G4MKN1_VERLO</name>
<dbReference type="InterPro" id="IPR001192">
    <property type="entry name" value="PI-PLC_fam"/>
</dbReference>
<evidence type="ECO:0000256" key="2">
    <source>
        <dbReference type="SAM" id="MobiDB-lite"/>
    </source>
</evidence>
<dbReference type="PANTHER" id="PTHR10336:SF169">
    <property type="entry name" value="PHOSPHOINOSITIDE PHOSPHOLIPASE C"/>
    <property type="match status" value="1"/>
</dbReference>
<dbReference type="GO" id="GO:0016042">
    <property type="term" value="P:lipid catabolic process"/>
    <property type="evidence" value="ECO:0007669"/>
    <property type="project" value="UniProtKB-KW"/>
</dbReference>
<evidence type="ECO:0000259" key="3">
    <source>
        <dbReference type="PROSITE" id="PS50008"/>
    </source>
</evidence>
<evidence type="ECO:0000313" key="5">
    <source>
        <dbReference type="Proteomes" id="UP000045706"/>
    </source>
</evidence>
<dbReference type="PANTHER" id="PTHR10336">
    <property type="entry name" value="PHOSPHOINOSITIDE-SPECIFIC PHOSPHOLIPASE C FAMILY PROTEIN"/>
    <property type="match status" value="1"/>
</dbReference>
<keyword evidence="1" id="KW-0443">Lipid metabolism</keyword>
<dbReference type="GO" id="GO:0051209">
    <property type="term" value="P:release of sequestered calcium ion into cytosol"/>
    <property type="evidence" value="ECO:0007669"/>
    <property type="project" value="TreeGrafter"/>
</dbReference>
<comment type="catalytic activity">
    <reaction evidence="1">
        <text>a 1,2-diacyl-sn-glycero-3-phospho-(1D-myo-inositol-4,5-bisphosphate) + H2O = 1D-myo-inositol 1,4,5-trisphosphate + a 1,2-diacyl-sn-glycerol + H(+)</text>
        <dbReference type="Rhea" id="RHEA:33179"/>
        <dbReference type="ChEBI" id="CHEBI:15377"/>
        <dbReference type="ChEBI" id="CHEBI:15378"/>
        <dbReference type="ChEBI" id="CHEBI:17815"/>
        <dbReference type="ChEBI" id="CHEBI:58456"/>
        <dbReference type="ChEBI" id="CHEBI:203600"/>
        <dbReference type="EC" id="3.1.4.11"/>
    </reaction>
</comment>
<protein>
    <recommendedName>
        <fullName evidence="1">Phosphoinositide phospholipase C</fullName>
        <ecNumber evidence="1">3.1.4.11</ecNumber>
    </recommendedName>
</protein>
<dbReference type="InterPro" id="IPR017946">
    <property type="entry name" value="PLC-like_Pdiesterase_TIM-brl"/>
</dbReference>
<dbReference type="GO" id="GO:0048015">
    <property type="term" value="P:phosphatidylinositol-mediated signaling"/>
    <property type="evidence" value="ECO:0007669"/>
    <property type="project" value="TreeGrafter"/>
</dbReference>
<dbReference type="Proteomes" id="UP000045706">
    <property type="component" value="Unassembled WGS sequence"/>
</dbReference>
<accession>A0A0G4MKN1</accession>
<dbReference type="EC" id="3.1.4.11" evidence="1"/>
<dbReference type="SMART" id="SM00149">
    <property type="entry name" value="PLCYc"/>
    <property type="match status" value="1"/>
</dbReference>
<dbReference type="Pfam" id="PF00387">
    <property type="entry name" value="PI-PLC-Y"/>
    <property type="match status" value="1"/>
</dbReference>
<dbReference type="GO" id="GO:0004435">
    <property type="term" value="F:phosphatidylinositol-4,5-bisphosphate phospholipase C activity"/>
    <property type="evidence" value="ECO:0007669"/>
    <property type="project" value="UniProtKB-EC"/>
</dbReference>
<keyword evidence="1" id="KW-0442">Lipid degradation</keyword>
<evidence type="ECO:0000256" key="1">
    <source>
        <dbReference type="RuleBase" id="RU361133"/>
    </source>
</evidence>
<organism evidence="4 5">
    <name type="scientific">Verticillium longisporum</name>
    <name type="common">Verticillium dahliae var. longisporum</name>
    <dbReference type="NCBI Taxonomy" id="100787"/>
    <lineage>
        <taxon>Eukaryota</taxon>
        <taxon>Fungi</taxon>
        <taxon>Dikarya</taxon>
        <taxon>Ascomycota</taxon>
        <taxon>Pezizomycotina</taxon>
        <taxon>Sordariomycetes</taxon>
        <taxon>Hypocreomycetidae</taxon>
        <taxon>Glomerellales</taxon>
        <taxon>Plectosphaerellaceae</taxon>
        <taxon>Verticillium</taxon>
    </lineage>
</organism>
<sequence>MASILTSGMAKLNPFAARTHEDDTEDDGEEVGNGTLAGGGHGARDTALKHNLRVSHALKAYIAEHGILPASDVDLETEDVVGPALRDLIAARKVWHEKKHTAAPSAVIIPELSELGVYAQSVKPPNNSWFDPGGQFVGPHHHLINVSESGLGAHLPAQSTHIANHNARHLMRVYPKGTRISSRNLKPVPFWAVGAQICALNWQTFGAAMQINEALFSGTDGYMVSLSYFKKLGGLGSLAVLLAAFAAAKDVAIVDVVDDTACIEKLLDNHDWEAENSTLACGSTFSLVEGPAIVARQAHGTCQAQTYTYREHRVVASGTWWGPWIKSSGCLYCELSSGECIKEFNW</sequence>
<feature type="region of interest" description="Disordered" evidence="2">
    <location>
        <begin position="15"/>
        <end position="42"/>
    </location>
</feature>
<dbReference type="Gene3D" id="3.20.20.190">
    <property type="entry name" value="Phosphatidylinositol (PI) phosphodiesterase"/>
    <property type="match status" value="1"/>
</dbReference>
<feature type="non-terminal residue" evidence="4">
    <location>
        <position position="346"/>
    </location>
</feature>
<feature type="domain" description="PI-PLC Y-box" evidence="3">
    <location>
        <begin position="112"/>
        <end position="231"/>
    </location>
</feature>